<dbReference type="AlphaFoldDB" id="A0AAJ1UX45"/>
<accession>A0AAJ1UX45</accession>
<proteinExistence type="predicted"/>
<dbReference type="RefSeq" id="WP_283827381.1">
    <property type="nucleotide sequence ID" value="NZ_JASDDP010000024.1"/>
</dbReference>
<name>A0AAJ1UX45_9MOLU</name>
<organism evidence="1 2">
    <name type="scientific">Mycoplasma phocimorsus</name>
    <dbReference type="NCBI Taxonomy" id="3045839"/>
    <lineage>
        <taxon>Bacteria</taxon>
        <taxon>Bacillati</taxon>
        <taxon>Mycoplasmatota</taxon>
        <taxon>Mollicutes</taxon>
        <taxon>Mycoplasmataceae</taxon>
        <taxon>Mycoplasma</taxon>
    </lineage>
</organism>
<evidence type="ECO:0000313" key="2">
    <source>
        <dbReference type="Proteomes" id="UP001224428"/>
    </source>
</evidence>
<reference evidence="1" key="1">
    <citation type="submission" date="2023-05" db="EMBL/GenBank/DDBJ databases">
        <title>Mycoplasma phocimorsus sp. nov., isolated from Scandinavian patients with seal finger or septic arthritis after contact with seals.</title>
        <authorList>
            <person name="Skafte-Holm A."/>
            <person name="Pedersen T.R."/>
            <person name="Froelund M."/>
            <person name="Stegger M."/>
            <person name="Qvortrup K."/>
            <person name="Michaels D.L."/>
            <person name="Brown D.R."/>
            <person name="Jensen J.S."/>
        </authorList>
    </citation>
    <scope>NUCLEOTIDE SEQUENCE</scope>
    <source>
        <strain evidence="1">M5725</strain>
    </source>
</reference>
<comment type="caution">
    <text evidence="1">The sequence shown here is derived from an EMBL/GenBank/DDBJ whole genome shotgun (WGS) entry which is preliminary data.</text>
</comment>
<gene>
    <name evidence="1" type="ORF">QLQ80_02750</name>
</gene>
<evidence type="ECO:0000313" key="1">
    <source>
        <dbReference type="EMBL" id="MDJ1645985.1"/>
    </source>
</evidence>
<sequence length="63" mass="7531">MSLTKVDRLLSILEKNVTLTKEQMKLIVREYKGKLSINELAKLYLMFLKEHYLNKKVRKCCEN</sequence>
<keyword evidence="2" id="KW-1185">Reference proteome</keyword>
<dbReference type="EMBL" id="JASDDP010000024">
    <property type="protein sequence ID" value="MDJ1645985.1"/>
    <property type="molecule type" value="Genomic_DNA"/>
</dbReference>
<dbReference type="Proteomes" id="UP001224428">
    <property type="component" value="Unassembled WGS sequence"/>
</dbReference>
<protein>
    <submittedName>
        <fullName evidence="1">Uncharacterized protein</fullName>
    </submittedName>
</protein>